<comment type="caution">
    <text evidence="4">The sequence shown here is derived from an EMBL/GenBank/DDBJ whole genome shotgun (WGS) entry which is preliminary data.</text>
</comment>
<dbReference type="CDD" id="cd00156">
    <property type="entry name" value="REC"/>
    <property type="match status" value="1"/>
</dbReference>
<keyword evidence="1 2" id="KW-0597">Phosphoprotein</keyword>
<dbReference type="AlphaFoldDB" id="A0A3P3QJ80"/>
<proteinExistence type="predicted"/>
<dbReference type="InterPro" id="IPR001789">
    <property type="entry name" value="Sig_transdc_resp-reg_receiver"/>
</dbReference>
<evidence type="ECO:0000313" key="4">
    <source>
        <dbReference type="EMBL" id="RRJ21128.1"/>
    </source>
</evidence>
<feature type="domain" description="Response regulatory" evidence="3">
    <location>
        <begin position="4"/>
        <end position="119"/>
    </location>
</feature>
<dbReference type="Proteomes" id="UP000276260">
    <property type="component" value="Unassembled WGS sequence"/>
</dbReference>
<organism evidence="4 5">
    <name type="scientific">Rheinheimera mesophila</name>
    <dbReference type="NCBI Taxonomy" id="1547515"/>
    <lineage>
        <taxon>Bacteria</taxon>
        <taxon>Pseudomonadati</taxon>
        <taxon>Pseudomonadota</taxon>
        <taxon>Gammaproteobacteria</taxon>
        <taxon>Chromatiales</taxon>
        <taxon>Chromatiaceae</taxon>
        <taxon>Rheinheimera</taxon>
    </lineage>
</organism>
<dbReference type="InterPro" id="IPR011006">
    <property type="entry name" value="CheY-like_superfamily"/>
</dbReference>
<dbReference type="SUPFAM" id="SSF52172">
    <property type="entry name" value="CheY-like"/>
    <property type="match status" value="1"/>
</dbReference>
<dbReference type="InterPro" id="IPR050595">
    <property type="entry name" value="Bact_response_regulator"/>
</dbReference>
<dbReference type="PANTHER" id="PTHR44591:SF3">
    <property type="entry name" value="RESPONSE REGULATORY DOMAIN-CONTAINING PROTEIN"/>
    <property type="match status" value="1"/>
</dbReference>
<dbReference type="PANTHER" id="PTHR44591">
    <property type="entry name" value="STRESS RESPONSE REGULATOR PROTEIN 1"/>
    <property type="match status" value="1"/>
</dbReference>
<dbReference type="PROSITE" id="PS50110">
    <property type="entry name" value="RESPONSE_REGULATORY"/>
    <property type="match status" value="1"/>
</dbReference>
<evidence type="ECO:0000256" key="2">
    <source>
        <dbReference type="PROSITE-ProRule" id="PRU00169"/>
    </source>
</evidence>
<gene>
    <name evidence="4" type="ORF">EIK76_09580</name>
</gene>
<name>A0A3P3QJ80_9GAMM</name>
<reference evidence="4 5" key="1">
    <citation type="submission" date="2018-11" db="EMBL/GenBank/DDBJ databases">
        <title>Draft genome analysis of Rheinheimera mesophila isolated from an industrial waste site.</title>
        <authorList>
            <person name="Yu Q."/>
            <person name="Qi Y."/>
            <person name="Zhang H."/>
            <person name="Lu Y."/>
            <person name="Pu J."/>
        </authorList>
    </citation>
    <scope>NUCLEOTIDE SEQUENCE [LARGE SCALE GENOMIC DNA]</scope>
    <source>
        <strain evidence="4 5">IITR13</strain>
    </source>
</reference>
<accession>A0A3P3QJ80</accession>
<dbReference type="RefSeq" id="WP_046519934.1">
    <property type="nucleotide sequence ID" value="NZ_LAVS01000020.1"/>
</dbReference>
<dbReference type="Gene3D" id="3.40.50.2300">
    <property type="match status" value="1"/>
</dbReference>
<evidence type="ECO:0000256" key="1">
    <source>
        <dbReference type="ARBA" id="ARBA00022553"/>
    </source>
</evidence>
<feature type="modified residue" description="4-aspartylphosphate" evidence="2">
    <location>
        <position position="55"/>
    </location>
</feature>
<evidence type="ECO:0000313" key="5">
    <source>
        <dbReference type="Proteomes" id="UP000276260"/>
    </source>
</evidence>
<dbReference type="Pfam" id="PF00072">
    <property type="entry name" value="Response_reg"/>
    <property type="match status" value="1"/>
</dbReference>
<dbReference type="GO" id="GO:0000160">
    <property type="term" value="P:phosphorelay signal transduction system"/>
    <property type="evidence" value="ECO:0007669"/>
    <property type="project" value="InterPro"/>
</dbReference>
<dbReference type="SMART" id="SM00448">
    <property type="entry name" value="REC"/>
    <property type="match status" value="1"/>
</dbReference>
<dbReference type="OrthoDB" id="9801101at2"/>
<keyword evidence="5" id="KW-1185">Reference proteome</keyword>
<protein>
    <submittedName>
        <fullName evidence="4">Response regulator</fullName>
    </submittedName>
</protein>
<dbReference type="EMBL" id="RRCF01000002">
    <property type="protein sequence ID" value="RRJ21128.1"/>
    <property type="molecule type" value="Genomic_DNA"/>
</dbReference>
<evidence type="ECO:0000259" key="3">
    <source>
        <dbReference type="PROSITE" id="PS50110"/>
    </source>
</evidence>
<sequence>MSLKLLIVDDSQVCLVLTRGYIQSIRADWVCTITESAEQAMALIEKQHFDAYALDYHLPGRNGLELARWIRQRDPQCFIGLLTSNMLNYVEDQAISDQLHYYRKPAKPDVIKQFVSDVEGYTLCT</sequence>